<keyword evidence="6" id="KW-1185">Reference proteome</keyword>
<dbReference type="GO" id="GO:0005094">
    <property type="term" value="F:Rho GDP-dissociation inhibitor activity"/>
    <property type="evidence" value="ECO:0007669"/>
    <property type="project" value="InterPro"/>
</dbReference>
<reference evidence="5" key="1">
    <citation type="thesis" date="2021" institute="BYU ScholarsArchive" country="Provo, UT, USA">
        <title>Applications of and Algorithms for Genome Assembly and Genomic Analyses with an Emphasis on Marine Teleosts.</title>
        <authorList>
            <person name="Pickett B.D."/>
        </authorList>
    </citation>
    <scope>NUCLEOTIDE SEQUENCE</scope>
    <source>
        <strain evidence="5">HI-2016</strain>
    </source>
</reference>
<accession>A0A8T2MX01</accession>
<dbReference type="PANTHER" id="PTHR10980:SF8">
    <property type="entry name" value="RHO GDP-DISSOCIATION INHIBITOR 3"/>
    <property type="match status" value="1"/>
</dbReference>
<evidence type="ECO:0000256" key="4">
    <source>
        <dbReference type="ARBA" id="ARBA00022490"/>
    </source>
</evidence>
<dbReference type="OrthoDB" id="1683373at2759"/>
<dbReference type="Gene3D" id="2.70.50.30">
    <property type="entry name" value="Coagulation Factor XIII, subunit A, domain 1"/>
    <property type="match status" value="1"/>
</dbReference>
<dbReference type="FunFam" id="2.70.50.30:FF:000003">
    <property type="entry name" value="Rho GDP-dissociation inhibitor 1"/>
    <property type="match status" value="1"/>
</dbReference>
<dbReference type="Proteomes" id="UP000824540">
    <property type="component" value="Unassembled WGS sequence"/>
</dbReference>
<gene>
    <name evidence="5" type="ORF">JZ751_014450</name>
</gene>
<name>A0A8T2MX01_9TELE</name>
<dbReference type="SUPFAM" id="SSF81296">
    <property type="entry name" value="E set domains"/>
    <property type="match status" value="1"/>
</dbReference>
<keyword evidence="4" id="KW-0963">Cytoplasm</keyword>
<evidence type="ECO:0000256" key="2">
    <source>
        <dbReference type="ARBA" id="ARBA00009758"/>
    </source>
</evidence>
<evidence type="ECO:0000256" key="1">
    <source>
        <dbReference type="ARBA" id="ARBA00004496"/>
    </source>
</evidence>
<comment type="similarity">
    <text evidence="2">Belongs to the Rho GDI family.</text>
</comment>
<evidence type="ECO:0000313" key="5">
    <source>
        <dbReference type="EMBL" id="KAG9332879.1"/>
    </source>
</evidence>
<dbReference type="Pfam" id="PF02115">
    <property type="entry name" value="Rho_GDI"/>
    <property type="match status" value="1"/>
</dbReference>
<comment type="subcellular location">
    <subcellularLocation>
        <location evidence="1">Cytoplasm</location>
    </subcellularLocation>
</comment>
<evidence type="ECO:0008006" key="7">
    <source>
        <dbReference type="Google" id="ProtNLM"/>
    </source>
</evidence>
<dbReference type="EMBL" id="JAFBMS010000234">
    <property type="protein sequence ID" value="KAG9332879.1"/>
    <property type="molecule type" value="Genomic_DNA"/>
</dbReference>
<keyword evidence="3" id="KW-0343">GTPase activation</keyword>
<dbReference type="InterPro" id="IPR000406">
    <property type="entry name" value="Rho_GDI"/>
</dbReference>
<dbReference type="InterPro" id="IPR014756">
    <property type="entry name" value="Ig_E-set"/>
</dbReference>
<dbReference type="GO" id="GO:0007399">
    <property type="term" value="P:nervous system development"/>
    <property type="evidence" value="ECO:0007669"/>
    <property type="project" value="UniProtKB-ARBA"/>
</dbReference>
<organism evidence="5 6">
    <name type="scientific">Albula glossodonta</name>
    <name type="common">roundjaw bonefish</name>
    <dbReference type="NCBI Taxonomy" id="121402"/>
    <lineage>
        <taxon>Eukaryota</taxon>
        <taxon>Metazoa</taxon>
        <taxon>Chordata</taxon>
        <taxon>Craniata</taxon>
        <taxon>Vertebrata</taxon>
        <taxon>Euteleostomi</taxon>
        <taxon>Actinopterygii</taxon>
        <taxon>Neopterygii</taxon>
        <taxon>Teleostei</taxon>
        <taxon>Albuliformes</taxon>
        <taxon>Albulidae</taxon>
        <taxon>Albula</taxon>
    </lineage>
</organism>
<dbReference type="PANTHER" id="PTHR10980">
    <property type="entry name" value="RHO GDP-DISSOCIATION INHIBITOR"/>
    <property type="match status" value="1"/>
</dbReference>
<dbReference type="GO" id="GO:0005829">
    <property type="term" value="C:cytosol"/>
    <property type="evidence" value="ECO:0007669"/>
    <property type="project" value="TreeGrafter"/>
</dbReference>
<dbReference type="AlphaFoldDB" id="A0A8T2MX01"/>
<evidence type="ECO:0000313" key="6">
    <source>
        <dbReference type="Proteomes" id="UP000824540"/>
    </source>
</evidence>
<protein>
    <recommendedName>
        <fullName evidence="7">Rho GDP dissociation inhibitor</fullName>
    </recommendedName>
</protein>
<dbReference type="GO" id="GO:0007266">
    <property type="term" value="P:Rho protein signal transduction"/>
    <property type="evidence" value="ECO:0007669"/>
    <property type="project" value="InterPro"/>
</dbReference>
<sequence>MYNSRIFTIQTNKAPPGGRLLPVNRDIVSGLKYVHLTYRKGLRVDKAVYMVGSYGPRVEEHEFLTPVEEAPKGMLVRGGYHIKSYFTDDDKTDHLSWEWNLQIKKDWDE</sequence>
<dbReference type="GO" id="GO:0016020">
    <property type="term" value="C:membrane"/>
    <property type="evidence" value="ECO:0007669"/>
    <property type="project" value="TreeGrafter"/>
</dbReference>
<comment type="caution">
    <text evidence="5">The sequence shown here is derived from an EMBL/GenBank/DDBJ whole genome shotgun (WGS) entry which is preliminary data.</text>
</comment>
<dbReference type="InterPro" id="IPR024792">
    <property type="entry name" value="RhoGDI_dom_sf"/>
</dbReference>
<evidence type="ECO:0000256" key="3">
    <source>
        <dbReference type="ARBA" id="ARBA00022468"/>
    </source>
</evidence>
<proteinExistence type="inferred from homology"/>
<dbReference type="GO" id="GO:0005096">
    <property type="term" value="F:GTPase activator activity"/>
    <property type="evidence" value="ECO:0007669"/>
    <property type="project" value="UniProtKB-KW"/>
</dbReference>
<dbReference type="PRINTS" id="PR00492">
    <property type="entry name" value="RHOGDI"/>
</dbReference>